<comment type="caution">
    <text evidence="2">The sequence shown here is derived from an EMBL/GenBank/DDBJ whole genome shotgun (WGS) entry which is preliminary data.</text>
</comment>
<protein>
    <submittedName>
        <fullName evidence="2">Iron hydrogenase</fullName>
    </submittedName>
</protein>
<dbReference type="SUPFAM" id="SSF53920">
    <property type="entry name" value="Fe-only hydrogenase"/>
    <property type="match status" value="1"/>
</dbReference>
<proteinExistence type="predicted"/>
<evidence type="ECO:0000313" key="3">
    <source>
        <dbReference type="Proteomes" id="UP000719942"/>
    </source>
</evidence>
<dbReference type="Gene3D" id="3.40.950.10">
    <property type="entry name" value="Fe-only Hydrogenase (Larger Subunit), Chain L, domain 3"/>
    <property type="match status" value="1"/>
</dbReference>
<evidence type="ECO:0000313" key="2">
    <source>
        <dbReference type="EMBL" id="MBW7573248.1"/>
    </source>
</evidence>
<dbReference type="Gene3D" id="3.30.70.20">
    <property type="match status" value="1"/>
</dbReference>
<name>A0ABS7DPW9_9FIRM</name>
<dbReference type="Pfam" id="PF02906">
    <property type="entry name" value="Fe_hyd_lg_C"/>
    <property type="match status" value="1"/>
</dbReference>
<accession>A0ABS7DPW9</accession>
<dbReference type="PANTHER" id="PTHR11615">
    <property type="entry name" value="NITRATE, FORMATE, IRON DEHYDROGENASE"/>
    <property type="match status" value="1"/>
</dbReference>
<reference evidence="2 3" key="1">
    <citation type="submission" date="2021-03" db="EMBL/GenBank/DDBJ databases">
        <title>Caproiciproducens sp. nov. isolated from feces of cow.</title>
        <authorList>
            <person name="Choi J.-Y."/>
        </authorList>
    </citation>
    <scope>NUCLEOTIDE SEQUENCE [LARGE SCALE GENOMIC DNA]</scope>
    <source>
        <strain evidence="2 3">AGMB10547</strain>
    </source>
</reference>
<dbReference type="InterPro" id="IPR004108">
    <property type="entry name" value="Fe_hydrogenase_lsu_C"/>
</dbReference>
<gene>
    <name evidence="2" type="ORF">J5W02_10545</name>
</gene>
<dbReference type="Proteomes" id="UP000719942">
    <property type="component" value="Unassembled WGS sequence"/>
</dbReference>
<evidence type="ECO:0000259" key="1">
    <source>
        <dbReference type="PROSITE" id="PS51379"/>
    </source>
</evidence>
<keyword evidence="3" id="KW-1185">Reference proteome</keyword>
<dbReference type="PROSITE" id="PS51379">
    <property type="entry name" value="4FE4S_FER_2"/>
    <property type="match status" value="1"/>
</dbReference>
<feature type="domain" description="4Fe-4S ferredoxin-type" evidence="1">
    <location>
        <begin position="80"/>
        <end position="109"/>
    </location>
</feature>
<sequence>MTTFNELYERLVKASVENREPQELEKIREQEFDPHHLDCLLNPEKYAPVLRIGECACSDSEKAACEGKCLFDALYRDEKGNVQINKDLCVGCSECIESCQAKKLTASRDILPALAAVHEAKAPVYAMIAPAFISQFSKDVTPGKLRTAFKMLGFAGMVEVALFADILTLKEALEFNKNIVKETDFQLTSCCCPMWIAMIRKVYHELMPHVPGAVSPMAACGRAIKVLHPDALTVFIGPCIAKKAEAREPDVSESTDFVLTFQEIQDVFEFANLNLAELPEDERDHSSRAGRIYARSGGVSEAVQSASKRLSPDRKITVHAYQADGVPACKAMINDLLAGKINANFLEGMGCVGGCVGGPKALIPREEGRENVNQYGEEAAYQTPIDNPYVIELLHRLGFDTVESLIENSDIFTRKF</sequence>
<dbReference type="InterPro" id="IPR050340">
    <property type="entry name" value="Cytosolic_Fe-S_CAF"/>
</dbReference>
<dbReference type="EMBL" id="JAGFNZ010000004">
    <property type="protein sequence ID" value="MBW7573248.1"/>
    <property type="molecule type" value="Genomic_DNA"/>
</dbReference>
<dbReference type="InterPro" id="IPR009016">
    <property type="entry name" value="Fe_hydrogenase"/>
</dbReference>
<organism evidence="2 3">
    <name type="scientific">Caproiciproducens faecalis</name>
    <dbReference type="NCBI Taxonomy" id="2820301"/>
    <lineage>
        <taxon>Bacteria</taxon>
        <taxon>Bacillati</taxon>
        <taxon>Bacillota</taxon>
        <taxon>Clostridia</taxon>
        <taxon>Eubacteriales</taxon>
        <taxon>Acutalibacteraceae</taxon>
        <taxon>Caproiciproducens</taxon>
    </lineage>
</organism>
<dbReference type="SUPFAM" id="SSF54862">
    <property type="entry name" value="4Fe-4S ferredoxins"/>
    <property type="match status" value="1"/>
</dbReference>
<dbReference type="RefSeq" id="WP_219965660.1">
    <property type="nucleotide sequence ID" value="NZ_JAGFNZ010000004.1"/>
</dbReference>
<dbReference type="InterPro" id="IPR017896">
    <property type="entry name" value="4Fe4S_Fe-S-bd"/>
</dbReference>